<keyword evidence="10" id="KW-1185">Reference proteome</keyword>
<evidence type="ECO:0000256" key="7">
    <source>
        <dbReference type="SAM" id="Phobius"/>
    </source>
</evidence>
<sequence>MKNRTTRHLSIYYFFVFCGIGGVFPLLSVYFDQELHLSGTEIGTIMSIGPVITLLLQPIWGLICDYTRKPKTVLTATLILTGLVGMLYLLANDYLWLLFIAGFLAVFQSAIIPISDSISVSYTQKIRADYGSIRLWGALGFAFSAFFMGKISEWTGLKVIFICLAFSLLTGALLVRKMPDSGGEFQVDLRSGLRDLMKIPKFVLFIFATFLIFGPVQGNNVYFGLLIGQLGGSIVGIGAAFLVAAGTEAPFMRLCGPWIRKRGFLLVTLLAALVSCLRWFFYFLEPDVMLVYVSTIAQGFSVGLFIPAALSYVKHISPDEVTATAVSLYSAAGTGLGNWFCVFFGGLLLDAFNISAVYLFYGVMTFAGVCLLGVIMKMEKRETIVGRAEAL</sequence>
<evidence type="ECO:0000256" key="5">
    <source>
        <dbReference type="ARBA" id="ARBA00022989"/>
    </source>
</evidence>
<keyword evidence="2" id="KW-0813">Transport</keyword>
<evidence type="ECO:0000259" key="8">
    <source>
        <dbReference type="Pfam" id="PF12832"/>
    </source>
</evidence>
<organism evidence="9 10">
    <name type="scientific">Scopulibacillus darangshiensis</name>
    <dbReference type="NCBI Taxonomy" id="442528"/>
    <lineage>
        <taxon>Bacteria</taxon>
        <taxon>Bacillati</taxon>
        <taxon>Bacillota</taxon>
        <taxon>Bacilli</taxon>
        <taxon>Bacillales</taxon>
        <taxon>Sporolactobacillaceae</taxon>
        <taxon>Scopulibacillus</taxon>
    </lineage>
</organism>
<reference evidence="9 10" key="1">
    <citation type="submission" date="2019-03" db="EMBL/GenBank/DDBJ databases">
        <title>Genomic Encyclopedia of Type Strains, Phase IV (KMG-IV): sequencing the most valuable type-strain genomes for metagenomic binning, comparative biology and taxonomic classification.</title>
        <authorList>
            <person name="Goeker M."/>
        </authorList>
    </citation>
    <scope>NUCLEOTIDE SEQUENCE [LARGE SCALE GENOMIC DNA]</scope>
    <source>
        <strain evidence="9 10">DSM 19377</strain>
    </source>
</reference>
<comment type="subcellular location">
    <subcellularLocation>
        <location evidence="1">Cell membrane</location>
        <topology evidence="1">Multi-pass membrane protein</topology>
    </subcellularLocation>
</comment>
<evidence type="ECO:0000256" key="2">
    <source>
        <dbReference type="ARBA" id="ARBA00022448"/>
    </source>
</evidence>
<dbReference type="Proteomes" id="UP000295416">
    <property type="component" value="Unassembled WGS sequence"/>
</dbReference>
<dbReference type="AlphaFoldDB" id="A0A4R2NX96"/>
<dbReference type="GO" id="GO:0015212">
    <property type="term" value="F:cytidine transmembrane transporter activity"/>
    <property type="evidence" value="ECO:0007669"/>
    <property type="project" value="TreeGrafter"/>
</dbReference>
<protein>
    <submittedName>
        <fullName evidence="9">PPP family 3-phenylpropionic acid transporter</fullName>
    </submittedName>
</protein>
<feature type="transmembrane region" description="Helical" evidence="7">
    <location>
        <begin position="290"/>
        <end position="313"/>
    </location>
</feature>
<dbReference type="InterPro" id="IPR036259">
    <property type="entry name" value="MFS_trans_sf"/>
</dbReference>
<feature type="domain" description="Major facilitator superfamily associated" evidence="8">
    <location>
        <begin position="8"/>
        <end position="359"/>
    </location>
</feature>
<evidence type="ECO:0000256" key="6">
    <source>
        <dbReference type="ARBA" id="ARBA00023136"/>
    </source>
</evidence>
<gene>
    <name evidence="9" type="ORF">EV207_11985</name>
</gene>
<dbReference type="GO" id="GO:0015213">
    <property type="term" value="F:uridine transmembrane transporter activity"/>
    <property type="evidence" value="ECO:0007669"/>
    <property type="project" value="TreeGrafter"/>
</dbReference>
<dbReference type="Pfam" id="PF12832">
    <property type="entry name" value="MFS_1_like"/>
    <property type="match status" value="1"/>
</dbReference>
<evidence type="ECO:0000256" key="3">
    <source>
        <dbReference type="ARBA" id="ARBA00022475"/>
    </source>
</evidence>
<feature type="transmembrane region" description="Helical" evidence="7">
    <location>
        <begin position="325"/>
        <end position="349"/>
    </location>
</feature>
<dbReference type="PANTHER" id="PTHR23522">
    <property type="entry name" value="BLL5896 PROTEIN"/>
    <property type="match status" value="1"/>
</dbReference>
<feature type="transmembrane region" description="Helical" evidence="7">
    <location>
        <begin position="157"/>
        <end position="175"/>
    </location>
</feature>
<name>A0A4R2NX96_9BACL</name>
<feature type="transmembrane region" description="Helical" evidence="7">
    <location>
        <begin position="264"/>
        <end position="284"/>
    </location>
</feature>
<feature type="transmembrane region" description="Helical" evidence="7">
    <location>
        <begin position="72"/>
        <end position="90"/>
    </location>
</feature>
<dbReference type="InterPro" id="IPR024989">
    <property type="entry name" value="MFS_assoc_dom"/>
</dbReference>
<feature type="transmembrane region" description="Helical" evidence="7">
    <location>
        <begin position="196"/>
        <end position="216"/>
    </location>
</feature>
<proteinExistence type="predicted"/>
<dbReference type="Gene3D" id="1.20.1250.20">
    <property type="entry name" value="MFS general substrate transporter like domains"/>
    <property type="match status" value="2"/>
</dbReference>
<feature type="transmembrane region" description="Helical" evidence="7">
    <location>
        <begin position="12"/>
        <end position="30"/>
    </location>
</feature>
<dbReference type="EMBL" id="SLXK01000019">
    <property type="protein sequence ID" value="TCP26652.1"/>
    <property type="molecule type" value="Genomic_DNA"/>
</dbReference>
<keyword evidence="3" id="KW-1003">Cell membrane</keyword>
<comment type="caution">
    <text evidence="9">The sequence shown here is derived from an EMBL/GenBank/DDBJ whole genome shotgun (WGS) entry which is preliminary data.</text>
</comment>
<evidence type="ECO:0000313" key="10">
    <source>
        <dbReference type="Proteomes" id="UP000295416"/>
    </source>
</evidence>
<evidence type="ECO:0000313" key="9">
    <source>
        <dbReference type="EMBL" id="TCP26652.1"/>
    </source>
</evidence>
<dbReference type="PANTHER" id="PTHR23522:SF4">
    <property type="entry name" value="NUCLEOSIDE PERMEASE NUPG-RELATED"/>
    <property type="match status" value="1"/>
</dbReference>
<feature type="transmembrane region" description="Helical" evidence="7">
    <location>
        <begin position="96"/>
        <end position="114"/>
    </location>
</feature>
<keyword evidence="4 7" id="KW-0812">Transmembrane</keyword>
<feature type="transmembrane region" description="Helical" evidence="7">
    <location>
        <begin position="355"/>
        <end position="375"/>
    </location>
</feature>
<feature type="transmembrane region" description="Helical" evidence="7">
    <location>
        <begin position="42"/>
        <end position="60"/>
    </location>
</feature>
<accession>A0A4R2NX96</accession>
<keyword evidence="5 7" id="KW-1133">Transmembrane helix</keyword>
<feature type="transmembrane region" description="Helical" evidence="7">
    <location>
        <begin position="222"/>
        <end position="243"/>
    </location>
</feature>
<evidence type="ECO:0000256" key="1">
    <source>
        <dbReference type="ARBA" id="ARBA00004651"/>
    </source>
</evidence>
<keyword evidence="6 7" id="KW-0472">Membrane</keyword>
<feature type="transmembrane region" description="Helical" evidence="7">
    <location>
        <begin position="135"/>
        <end position="151"/>
    </location>
</feature>
<evidence type="ECO:0000256" key="4">
    <source>
        <dbReference type="ARBA" id="ARBA00022692"/>
    </source>
</evidence>
<dbReference type="SUPFAM" id="SSF103473">
    <property type="entry name" value="MFS general substrate transporter"/>
    <property type="match status" value="1"/>
</dbReference>
<dbReference type="GO" id="GO:0005886">
    <property type="term" value="C:plasma membrane"/>
    <property type="evidence" value="ECO:0007669"/>
    <property type="project" value="UniProtKB-SubCell"/>
</dbReference>